<reference evidence="2" key="1">
    <citation type="submission" date="2020-11" db="EMBL/GenBank/DDBJ databases">
        <authorList>
            <person name="Tran Van P."/>
        </authorList>
    </citation>
    <scope>NUCLEOTIDE SEQUENCE</scope>
</reference>
<protein>
    <submittedName>
        <fullName evidence="2">Uncharacterized protein</fullName>
    </submittedName>
</protein>
<dbReference type="AlphaFoldDB" id="A0A7R9D2K0"/>
<accession>A0A7R9D2K0</accession>
<name>A0A7R9D2K0_TIMCR</name>
<feature type="compositionally biased region" description="Basic residues" evidence="1">
    <location>
        <begin position="13"/>
        <end position="35"/>
    </location>
</feature>
<dbReference type="EMBL" id="OC319991">
    <property type="protein sequence ID" value="CAD7406911.1"/>
    <property type="molecule type" value="Genomic_DNA"/>
</dbReference>
<sequence length="305" mass="33917">MAFPIAGHDKKNTHGKLGKLRGAHRRHDKNTHGKLRGTDRRLVKKHSRKTREIKRCSPTNSRANSAVGQLLYIHTGVHSLDSTRRMLALCEEQYLCLVDCACDDRCVRREFTCPAACTLHLTYNIIPAGKLNRCGSFFSCCSEQGSWHPYSGCPGRPGRVKTSVAKRLYYWTIKGSHEVGMKTLVMLDEQGETSASEVLATPSQRNLVAVSHLECLLKLAINNALEALDIAIERWAPLLFPLIESSFPEKTVKAYRHKVLICADTIERLLTGRKCILTCGVTFDVETELGWTLIGKGGSPGLGHH</sequence>
<feature type="region of interest" description="Disordered" evidence="1">
    <location>
        <begin position="1"/>
        <end position="36"/>
    </location>
</feature>
<gene>
    <name evidence="2" type="ORF">TCEB3V08_LOCUS8755</name>
</gene>
<organism evidence="2">
    <name type="scientific">Timema cristinae</name>
    <name type="common">Walking stick</name>
    <dbReference type="NCBI Taxonomy" id="61476"/>
    <lineage>
        <taxon>Eukaryota</taxon>
        <taxon>Metazoa</taxon>
        <taxon>Ecdysozoa</taxon>
        <taxon>Arthropoda</taxon>
        <taxon>Hexapoda</taxon>
        <taxon>Insecta</taxon>
        <taxon>Pterygota</taxon>
        <taxon>Neoptera</taxon>
        <taxon>Polyneoptera</taxon>
        <taxon>Phasmatodea</taxon>
        <taxon>Timematodea</taxon>
        <taxon>Timematoidea</taxon>
        <taxon>Timematidae</taxon>
        <taxon>Timema</taxon>
    </lineage>
</organism>
<evidence type="ECO:0000313" key="2">
    <source>
        <dbReference type="EMBL" id="CAD7406911.1"/>
    </source>
</evidence>
<evidence type="ECO:0000256" key="1">
    <source>
        <dbReference type="SAM" id="MobiDB-lite"/>
    </source>
</evidence>
<proteinExistence type="predicted"/>